<feature type="compositionally biased region" description="Polar residues" evidence="1">
    <location>
        <begin position="233"/>
        <end position="247"/>
    </location>
</feature>
<organism evidence="2 3">
    <name type="scientific">Euphydryas editha</name>
    <name type="common">Edith's checkerspot</name>
    <dbReference type="NCBI Taxonomy" id="104508"/>
    <lineage>
        <taxon>Eukaryota</taxon>
        <taxon>Metazoa</taxon>
        <taxon>Ecdysozoa</taxon>
        <taxon>Arthropoda</taxon>
        <taxon>Hexapoda</taxon>
        <taxon>Insecta</taxon>
        <taxon>Pterygota</taxon>
        <taxon>Neoptera</taxon>
        <taxon>Endopterygota</taxon>
        <taxon>Lepidoptera</taxon>
        <taxon>Glossata</taxon>
        <taxon>Ditrysia</taxon>
        <taxon>Papilionoidea</taxon>
        <taxon>Nymphalidae</taxon>
        <taxon>Nymphalinae</taxon>
        <taxon>Euphydryas</taxon>
    </lineage>
</organism>
<protein>
    <recommendedName>
        <fullName evidence="4">DDE Tnp4 domain-containing protein</fullName>
    </recommendedName>
</protein>
<evidence type="ECO:0000313" key="3">
    <source>
        <dbReference type="Proteomes" id="UP001153954"/>
    </source>
</evidence>
<keyword evidence="3" id="KW-1185">Reference proteome</keyword>
<dbReference type="Proteomes" id="UP001153954">
    <property type="component" value="Unassembled WGS sequence"/>
</dbReference>
<feature type="region of interest" description="Disordered" evidence="1">
    <location>
        <begin position="233"/>
        <end position="257"/>
    </location>
</feature>
<evidence type="ECO:0000313" key="2">
    <source>
        <dbReference type="EMBL" id="CAH2101152.1"/>
    </source>
</evidence>
<name>A0AAU9UTD1_EUPED</name>
<proteinExistence type="predicted"/>
<reference evidence="2" key="1">
    <citation type="submission" date="2022-03" db="EMBL/GenBank/DDBJ databases">
        <authorList>
            <person name="Tunstrom K."/>
        </authorList>
    </citation>
    <scope>NUCLEOTIDE SEQUENCE</scope>
</reference>
<dbReference type="EMBL" id="CAKOGL010000023">
    <property type="protein sequence ID" value="CAH2101152.1"/>
    <property type="molecule type" value="Genomic_DNA"/>
</dbReference>
<comment type="caution">
    <text evidence="2">The sequence shown here is derived from an EMBL/GenBank/DDBJ whole genome shotgun (WGS) entry which is preliminary data.</text>
</comment>
<accession>A0AAU9UTD1</accession>
<sequence length="265" mass="30210">MRNALQSGSRLDFNARGAVSDEEMHFWTGRNNEQFDCILEQTPSLIQGCRNPRTALSIYLTKMRTGNSNERLASLFNMTRQNLEWLMNKARDCLTEGYVVLHLRMDHRQSYSLHKFQNLLKAFLIVCTYGYIIDVKGPYAATKTDANIMSSIMNNNENPIHILLEPNDVFILDRGFRDSLGDIEAGGYEYHVPPSKDRAESQLTTEQANESRMVTMCLLFSGCTYYFQESPPDNRTQAGTSSEATQLKTKHTSSDRVLALKKNKN</sequence>
<evidence type="ECO:0000256" key="1">
    <source>
        <dbReference type="SAM" id="MobiDB-lite"/>
    </source>
</evidence>
<gene>
    <name evidence="2" type="ORF">EEDITHA_LOCUS15939</name>
</gene>
<evidence type="ECO:0008006" key="4">
    <source>
        <dbReference type="Google" id="ProtNLM"/>
    </source>
</evidence>
<dbReference type="AlphaFoldDB" id="A0AAU9UTD1"/>